<evidence type="ECO:0008006" key="2">
    <source>
        <dbReference type="Google" id="ProtNLM"/>
    </source>
</evidence>
<protein>
    <recommendedName>
        <fullName evidence="2">DUF5069 domain-containing protein</fullName>
    </recommendedName>
</protein>
<evidence type="ECO:0000313" key="1">
    <source>
        <dbReference type="EMBL" id="SVA72504.1"/>
    </source>
</evidence>
<accession>A0A381Y651</accession>
<organism evidence="1">
    <name type="scientific">marine metagenome</name>
    <dbReference type="NCBI Taxonomy" id="408172"/>
    <lineage>
        <taxon>unclassified sequences</taxon>
        <taxon>metagenomes</taxon>
        <taxon>ecological metagenomes</taxon>
    </lineage>
</organism>
<dbReference type="AlphaFoldDB" id="A0A381Y651"/>
<dbReference type="EMBL" id="UINC01017476">
    <property type="protein sequence ID" value="SVA72504.1"/>
    <property type="molecule type" value="Genomic_DNA"/>
</dbReference>
<name>A0A381Y651_9ZZZZ</name>
<reference evidence="1" key="1">
    <citation type="submission" date="2018-05" db="EMBL/GenBank/DDBJ databases">
        <authorList>
            <person name="Lanie J.A."/>
            <person name="Ng W.-L."/>
            <person name="Kazmierczak K.M."/>
            <person name="Andrzejewski T.M."/>
            <person name="Davidsen T.M."/>
            <person name="Wayne K.J."/>
            <person name="Tettelin H."/>
            <person name="Glass J.I."/>
            <person name="Rusch D."/>
            <person name="Podicherti R."/>
            <person name="Tsui H.-C.T."/>
            <person name="Winkler M.E."/>
        </authorList>
    </citation>
    <scope>NUCLEOTIDE SEQUENCE</scope>
</reference>
<gene>
    <name evidence="1" type="ORF">METZ01_LOCUS125358</name>
</gene>
<sequence>MSDKIVPLISSGTKGPLGVLHLPRLWQKVSLEAAGKIADGYPGIGAGYDTMVINGLGLNADAVRAHITNDKPTYPQFEAWIQAQEGATLGADAIGPLNDSIVGYNHDDETRQGILSANGLPDGDPQDAVNLNNLDDWLEFHTAEIA</sequence>
<proteinExistence type="predicted"/>